<dbReference type="PANTHER" id="PTHR43630">
    <property type="entry name" value="POLY-BETA-1,6-N-ACETYL-D-GLUCOSAMINE SYNTHASE"/>
    <property type="match status" value="1"/>
</dbReference>
<dbReference type="RefSeq" id="WP_395508313.1">
    <property type="nucleotide sequence ID" value="NZ_JBBDHD010000007.1"/>
</dbReference>
<feature type="compositionally biased region" description="Basic residues" evidence="4">
    <location>
        <begin position="708"/>
        <end position="719"/>
    </location>
</feature>
<evidence type="ECO:0000256" key="4">
    <source>
        <dbReference type="SAM" id="MobiDB-lite"/>
    </source>
</evidence>
<dbReference type="CDD" id="cd06423">
    <property type="entry name" value="CESA_like"/>
    <property type="match status" value="1"/>
</dbReference>
<feature type="domain" description="NodB homology" evidence="5">
    <location>
        <begin position="75"/>
        <end position="262"/>
    </location>
</feature>
<dbReference type="Gene3D" id="3.20.20.370">
    <property type="entry name" value="Glycoside hydrolase/deacetylase"/>
    <property type="match status" value="1"/>
</dbReference>
<comment type="similarity">
    <text evidence="1">Belongs to the glycosyltransferase 2 family.</text>
</comment>
<dbReference type="InterPro" id="IPR029044">
    <property type="entry name" value="Nucleotide-diphossugar_trans"/>
</dbReference>
<feature type="compositionally biased region" description="Pro residues" evidence="4">
    <location>
        <begin position="696"/>
        <end position="706"/>
    </location>
</feature>
<feature type="region of interest" description="Disordered" evidence="4">
    <location>
        <begin position="682"/>
        <end position="766"/>
    </location>
</feature>
<dbReference type="PANTHER" id="PTHR43630:SF1">
    <property type="entry name" value="POLY-BETA-1,6-N-ACETYL-D-GLUCOSAMINE SYNTHASE"/>
    <property type="match status" value="1"/>
</dbReference>
<proteinExistence type="inferred from homology"/>
<evidence type="ECO:0000256" key="3">
    <source>
        <dbReference type="ARBA" id="ARBA00022679"/>
    </source>
</evidence>
<keyword evidence="7" id="KW-1185">Reference proteome</keyword>
<dbReference type="InterPro" id="IPR002509">
    <property type="entry name" value="NODB_dom"/>
</dbReference>
<protein>
    <submittedName>
        <fullName evidence="6">Bifunctional polysaccharide deacetylase/glycosyltransferase family 2 protein</fullName>
    </submittedName>
</protein>
<dbReference type="Pfam" id="PF13641">
    <property type="entry name" value="Glyco_tranf_2_3"/>
    <property type="match status" value="1"/>
</dbReference>
<evidence type="ECO:0000256" key="2">
    <source>
        <dbReference type="ARBA" id="ARBA00022676"/>
    </source>
</evidence>
<dbReference type="SUPFAM" id="SSF88713">
    <property type="entry name" value="Glycoside hydrolase/deacetylase"/>
    <property type="match status" value="1"/>
</dbReference>
<dbReference type="EMBL" id="JBBDHD010000007">
    <property type="protein sequence ID" value="MFH7594380.1"/>
    <property type="molecule type" value="Genomic_DNA"/>
</dbReference>
<dbReference type="PROSITE" id="PS51677">
    <property type="entry name" value="NODB"/>
    <property type="match status" value="1"/>
</dbReference>
<evidence type="ECO:0000259" key="5">
    <source>
        <dbReference type="PROSITE" id="PS51677"/>
    </source>
</evidence>
<gene>
    <name evidence="6" type="ORF">WDV06_04645</name>
</gene>
<sequence>MKAVSPRGHWWLLGGVLAVFLSALFLATSVLRGVGVPSTVPERQPGALVPQSVSGGGPVVDTRDGSPVSLAVRPGTVALTFDDGPDPTWTPQIMRLLAARSVPATFFVVGRHVAEHPEIVRAQTAAGHEVGLHTFTHTDLATAPVWRIRLELAASRAVLAGATGTSTTLLRPPYSSMPDALNDRDWHAALRTGALGYLTVLSTRDGLDWEARSVADIMRGAVPEEGRGAVVLLHDAGGDRSRTVAALGPLIDSLKARGYRFTTLSDAVGLPPQTAPVSRFDHWYGVALIGLVQAAVAVPPAAAWLLYAVALLTAARLLLLSAASAVHRRHREVRNPAGPLPRVSAVVPAHNEQATVAACVRALLDGGCPDIDVVVVDDGSTDGTAETARAVADPRVRVVTQPNRGKPAALNAGVGHAAHEVIVMVDADTVVAPGAVARLAAAFTDPSVGAVAGNTKVANREGLLPLWQHLEYVMSFGLERRLFDLAGASPTVPGAIGAFRRTALDSCGGISADTLAEDTDIAMALCRAGWRVVYRSDAHARTHVPTTVRSLWHQRHRWAYGTLQSIWKHRRAVRETGIAGRLGRRTLPYLLLFQLALPLAAPLMDAAALYGLASGTTPVPALTWTGFSLAQLVLAAYALRTDGEGLRHLWLVPLQQTLYRTALCLVTIHALATAALGAGPTWHRPAAREHTTARPATPPRSAPPAPGRAHKAWRSRHMTILRWDRVSGPGRLPACSSPPSATDRPSPARSRSRSPSRDQGRAGPQT</sequence>
<evidence type="ECO:0000313" key="7">
    <source>
        <dbReference type="Proteomes" id="UP001610631"/>
    </source>
</evidence>
<keyword evidence="3" id="KW-0808">Transferase</keyword>
<dbReference type="Gene3D" id="3.90.550.10">
    <property type="entry name" value="Spore Coat Polysaccharide Biosynthesis Protein SpsA, Chain A"/>
    <property type="match status" value="1"/>
</dbReference>
<dbReference type="Pfam" id="PF01522">
    <property type="entry name" value="Polysacc_deac_1"/>
    <property type="match status" value="1"/>
</dbReference>
<evidence type="ECO:0000256" key="1">
    <source>
        <dbReference type="ARBA" id="ARBA00006739"/>
    </source>
</evidence>
<name>A0ABW7P8M1_9ACTN</name>
<feature type="compositionally biased region" description="Low complexity" evidence="4">
    <location>
        <begin position="737"/>
        <end position="749"/>
    </location>
</feature>
<dbReference type="SUPFAM" id="SSF53448">
    <property type="entry name" value="Nucleotide-diphospho-sugar transferases"/>
    <property type="match status" value="1"/>
</dbReference>
<reference evidence="6 7" key="1">
    <citation type="submission" date="2024-03" db="EMBL/GenBank/DDBJ databases">
        <title>Whole genome sequencing of Streptomyces racemochromogenes, to identify antimicrobial biosynthetic gene clusters.</title>
        <authorList>
            <person name="Suryawanshi P."/>
            <person name="Krishnaraj P.U."/>
            <person name="Arun Y.P."/>
            <person name="Suryawanshi M.P."/>
            <person name="Rakshit O."/>
        </authorList>
    </citation>
    <scope>NUCLEOTIDE SEQUENCE [LARGE SCALE GENOMIC DNA]</scope>
    <source>
        <strain evidence="6 7">AUDT626</strain>
    </source>
</reference>
<comment type="caution">
    <text evidence="6">The sequence shown here is derived from an EMBL/GenBank/DDBJ whole genome shotgun (WGS) entry which is preliminary data.</text>
</comment>
<dbReference type="Proteomes" id="UP001610631">
    <property type="component" value="Unassembled WGS sequence"/>
</dbReference>
<dbReference type="InterPro" id="IPR011330">
    <property type="entry name" value="Glyco_hydro/deAcase_b/a-brl"/>
</dbReference>
<organism evidence="6 7">
    <name type="scientific">Streptomyces racemochromogenes</name>
    <dbReference type="NCBI Taxonomy" id="67353"/>
    <lineage>
        <taxon>Bacteria</taxon>
        <taxon>Bacillati</taxon>
        <taxon>Actinomycetota</taxon>
        <taxon>Actinomycetes</taxon>
        <taxon>Kitasatosporales</taxon>
        <taxon>Streptomycetaceae</taxon>
        <taxon>Streptomyces</taxon>
    </lineage>
</organism>
<keyword evidence="2" id="KW-0328">Glycosyltransferase</keyword>
<evidence type="ECO:0000313" key="6">
    <source>
        <dbReference type="EMBL" id="MFH7594380.1"/>
    </source>
</evidence>
<accession>A0ABW7P8M1</accession>